<protein>
    <submittedName>
        <fullName evidence="2">BQ2448_2022 protein</fullName>
    </submittedName>
</protein>
<keyword evidence="3" id="KW-1185">Reference proteome</keyword>
<dbReference type="Proteomes" id="UP000198372">
    <property type="component" value="Unassembled WGS sequence"/>
</dbReference>
<reference evidence="3" key="1">
    <citation type="submission" date="2016-09" db="EMBL/GenBank/DDBJ databases">
        <authorList>
            <person name="Jeantristanb JTB J.-T."/>
            <person name="Ricardo R."/>
        </authorList>
    </citation>
    <scope>NUCLEOTIDE SEQUENCE [LARGE SCALE GENOMIC DNA]</scope>
</reference>
<evidence type="ECO:0000313" key="3">
    <source>
        <dbReference type="Proteomes" id="UP000198372"/>
    </source>
</evidence>
<proteinExistence type="predicted"/>
<gene>
    <name evidence="2" type="ORF">BQ2448_2022</name>
</gene>
<name>A0A238F4Z4_9BASI</name>
<accession>A0A238F4Z4</accession>
<organism evidence="2 3">
    <name type="scientific">Microbotryum intermedium</name>
    <dbReference type="NCBI Taxonomy" id="269621"/>
    <lineage>
        <taxon>Eukaryota</taxon>
        <taxon>Fungi</taxon>
        <taxon>Dikarya</taxon>
        <taxon>Basidiomycota</taxon>
        <taxon>Pucciniomycotina</taxon>
        <taxon>Microbotryomycetes</taxon>
        <taxon>Microbotryales</taxon>
        <taxon>Microbotryaceae</taxon>
        <taxon>Microbotryum</taxon>
    </lineage>
</organism>
<feature type="signal peptide" evidence="1">
    <location>
        <begin position="1"/>
        <end position="21"/>
    </location>
</feature>
<dbReference type="AlphaFoldDB" id="A0A238F4Z4"/>
<evidence type="ECO:0000313" key="2">
    <source>
        <dbReference type="EMBL" id="SCV69002.1"/>
    </source>
</evidence>
<sequence>MIAFGKMGLGLMGLLTPGLTASLLGLSAAATRSGEASSLTASDDTTLVMRWFAVRELVNGLLLQDTSYPTLLRVLQYSVLIDSIDTISTVLGYYSQSLPHTPILALLAGPMVGRSLLF</sequence>
<keyword evidence="1" id="KW-0732">Signal</keyword>
<dbReference type="EMBL" id="FMSP01000004">
    <property type="protein sequence ID" value="SCV69002.1"/>
    <property type="molecule type" value="Genomic_DNA"/>
</dbReference>
<evidence type="ECO:0000256" key="1">
    <source>
        <dbReference type="SAM" id="SignalP"/>
    </source>
</evidence>
<feature type="chain" id="PRO_5013280305" evidence="1">
    <location>
        <begin position="22"/>
        <end position="118"/>
    </location>
</feature>